<evidence type="ECO:0000313" key="1">
    <source>
        <dbReference type="EMBL" id="KRX24371.1"/>
    </source>
</evidence>
<gene>
    <name evidence="1" type="ORF">T07_7754</name>
</gene>
<sequence length="138" mass="16240">MFCFLNAKQMTRVFCGRCRLFEKQNFSQFFTGNIFAPASTLIDHLKRVPRDHDRFHPHGIADMLLAVAGQFVFQIRQRTFNFIVPPTLYSARYFPIQRLPINVWVDNIIIPTDGIQPFTTAKQLQKFGVRNIYEVYHK</sequence>
<evidence type="ECO:0000313" key="2">
    <source>
        <dbReference type="Proteomes" id="UP000054630"/>
    </source>
</evidence>
<name>A0A0V0SCJ0_9BILA</name>
<dbReference type="EMBL" id="JYDL01000018">
    <property type="protein sequence ID" value="KRX24371.1"/>
    <property type="molecule type" value="Genomic_DNA"/>
</dbReference>
<proteinExistence type="predicted"/>
<accession>A0A0V0SCJ0</accession>
<comment type="caution">
    <text evidence="1">The sequence shown here is derived from an EMBL/GenBank/DDBJ whole genome shotgun (WGS) entry which is preliminary data.</text>
</comment>
<protein>
    <submittedName>
        <fullName evidence="1">Uncharacterized protein</fullName>
    </submittedName>
</protein>
<dbReference type="Proteomes" id="UP000054630">
    <property type="component" value="Unassembled WGS sequence"/>
</dbReference>
<keyword evidence="2" id="KW-1185">Reference proteome</keyword>
<dbReference type="AlphaFoldDB" id="A0A0V0SCJ0"/>
<organism evidence="1 2">
    <name type="scientific">Trichinella nelsoni</name>
    <dbReference type="NCBI Taxonomy" id="6336"/>
    <lineage>
        <taxon>Eukaryota</taxon>
        <taxon>Metazoa</taxon>
        <taxon>Ecdysozoa</taxon>
        <taxon>Nematoda</taxon>
        <taxon>Enoplea</taxon>
        <taxon>Dorylaimia</taxon>
        <taxon>Trichinellida</taxon>
        <taxon>Trichinellidae</taxon>
        <taxon>Trichinella</taxon>
    </lineage>
</organism>
<reference evidence="1 2" key="1">
    <citation type="submission" date="2015-01" db="EMBL/GenBank/DDBJ databases">
        <title>Evolution of Trichinella species and genotypes.</title>
        <authorList>
            <person name="Korhonen P.K."/>
            <person name="Edoardo P."/>
            <person name="Giuseppe L.R."/>
            <person name="Gasser R.B."/>
        </authorList>
    </citation>
    <scope>NUCLEOTIDE SEQUENCE [LARGE SCALE GENOMIC DNA]</scope>
    <source>
        <strain evidence="1">ISS37</strain>
    </source>
</reference>